<comment type="caution">
    <text evidence="2">The sequence shown here is derived from an EMBL/GenBank/DDBJ whole genome shotgun (WGS) entry which is preliminary data.</text>
</comment>
<gene>
    <name evidence="2" type="ORF">COCNU_08G005280</name>
</gene>
<reference evidence="2" key="2">
    <citation type="submission" date="2019-07" db="EMBL/GenBank/DDBJ databases">
        <authorList>
            <person name="Yang Y."/>
            <person name="Bocs S."/>
            <person name="Baudouin L."/>
        </authorList>
    </citation>
    <scope>NUCLEOTIDE SEQUENCE</scope>
    <source>
        <tissue evidence="2">Spear leaf of Hainan Tall coconut</tissue>
    </source>
</reference>
<reference evidence="2" key="1">
    <citation type="journal article" date="2017" name="Gigascience">
        <title>The genome draft of coconut (Cocos nucifera).</title>
        <authorList>
            <person name="Xiao Y."/>
            <person name="Xu P."/>
            <person name="Fan H."/>
            <person name="Baudouin L."/>
            <person name="Xia W."/>
            <person name="Bocs S."/>
            <person name="Xu J."/>
            <person name="Li Q."/>
            <person name="Guo A."/>
            <person name="Zhou L."/>
            <person name="Li J."/>
            <person name="Wu Y."/>
            <person name="Ma Z."/>
            <person name="Armero A."/>
            <person name="Issali A.E."/>
            <person name="Liu N."/>
            <person name="Peng M."/>
            <person name="Yang Y."/>
        </authorList>
    </citation>
    <scope>NUCLEOTIDE SEQUENCE</scope>
    <source>
        <tissue evidence="2">Spear leaf of Hainan Tall coconut</tissue>
    </source>
</reference>
<dbReference type="EMBL" id="CM017879">
    <property type="protein sequence ID" value="KAG1359082.1"/>
    <property type="molecule type" value="Genomic_DNA"/>
</dbReference>
<feature type="region of interest" description="Disordered" evidence="1">
    <location>
        <begin position="35"/>
        <end position="76"/>
    </location>
</feature>
<dbReference type="Proteomes" id="UP000797356">
    <property type="component" value="Chromosome 8"/>
</dbReference>
<protein>
    <submittedName>
        <fullName evidence="2">Uncharacterized protein</fullName>
    </submittedName>
</protein>
<keyword evidence="3" id="KW-1185">Reference proteome</keyword>
<sequence>MGILPTIDEQDDEVVVIEAPTIPAELTISQVPSISEVRSEGQQPTVTQVPPSSDWASVSVERPPSQRQDTTTLVMEPQLVRSGNLVSSNTITGSVAELSDLA</sequence>
<evidence type="ECO:0000256" key="1">
    <source>
        <dbReference type="SAM" id="MobiDB-lite"/>
    </source>
</evidence>
<dbReference type="AlphaFoldDB" id="A0A8K0N6P6"/>
<evidence type="ECO:0000313" key="2">
    <source>
        <dbReference type="EMBL" id="KAG1359082.1"/>
    </source>
</evidence>
<organism evidence="2 3">
    <name type="scientific">Cocos nucifera</name>
    <name type="common">Coconut palm</name>
    <dbReference type="NCBI Taxonomy" id="13894"/>
    <lineage>
        <taxon>Eukaryota</taxon>
        <taxon>Viridiplantae</taxon>
        <taxon>Streptophyta</taxon>
        <taxon>Embryophyta</taxon>
        <taxon>Tracheophyta</taxon>
        <taxon>Spermatophyta</taxon>
        <taxon>Magnoliopsida</taxon>
        <taxon>Liliopsida</taxon>
        <taxon>Arecaceae</taxon>
        <taxon>Arecoideae</taxon>
        <taxon>Cocoseae</taxon>
        <taxon>Attaleinae</taxon>
        <taxon>Cocos</taxon>
    </lineage>
</organism>
<proteinExistence type="predicted"/>
<name>A0A8K0N6P6_COCNU</name>
<evidence type="ECO:0000313" key="3">
    <source>
        <dbReference type="Proteomes" id="UP000797356"/>
    </source>
</evidence>
<feature type="compositionally biased region" description="Polar residues" evidence="1">
    <location>
        <begin position="40"/>
        <end position="56"/>
    </location>
</feature>
<accession>A0A8K0N6P6</accession>